<evidence type="ECO:0000313" key="2">
    <source>
        <dbReference type="EMBL" id="KAK4356864.1"/>
    </source>
</evidence>
<feature type="compositionally biased region" description="Polar residues" evidence="1">
    <location>
        <begin position="126"/>
        <end position="142"/>
    </location>
</feature>
<feature type="region of interest" description="Disordered" evidence="1">
    <location>
        <begin position="119"/>
        <end position="150"/>
    </location>
</feature>
<reference evidence="2" key="1">
    <citation type="submission" date="2023-12" db="EMBL/GenBank/DDBJ databases">
        <title>Genome assembly of Anisodus tanguticus.</title>
        <authorList>
            <person name="Wang Y.-J."/>
        </authorList>
    </citation>
    <scope>NUCLEOTIDE SEQUENCE</scope>
    <source>
        <strain evidence="2">KB-2021</strain>
        <tissue evidence="2">Leaf</tissue>
    </source>
</reference>
<comment type="caution">
    <text evidence="2">The sequence shown here is derived from an EMBL/GenBank/DDBJ whole genome shotgun (WGS) entry which is preliminary data.</text>
</comment>
<evidence type="ECO:0000313" key="3">
    <source>
        <dbReference type="Proteomes" id="UP001291623"/>
    </source>
</evidence>
<organism evidence="2 3">
    <name type="scientific">Anisodus tanguticus</name>
    <dbReference type="NCBI Taxonomy" id="243964"/>
    <lineage>
        <taxon>Eukaryota</taxon>
        <taxon>Viridiplantae</taxon>
        <taxon>Streptophyta</taxon>
        <taxon>Embryophyta</taxon>
        <taxon>Tracheophyta</taxon>
        <taxon>Spermatophyta</taxon>
        <taxon>Magnoliopsida</taxon>
        <taxon>eudicotyledons</taxon>
        <taxon>Gunneridae</taxon>
        <taxon>Pentapetalae</taxon>
        <taxon>asterids</taxon>
        <taxon>lamiids</taxon>
        <taxon>Solanales</taxon>
        <taxon>Solanaceae</taxon>
        <taxon>Solanoideae</taxon>
        <taxon>Hyoscyameae</taxon>
        <taxon>Anisodus</taxon>
    </lineage>
</organism>
<proteinExistence type="predicted"/>
<protein>
    <submittedName>
        <fullName evidence="2">Uncharacterized protein</fullName>
    </submittedName>
</protein>
<gene>
    <name evidence="2" type="ORF">RND71_022474</name>
</gene>
<evidence type="ECO:0000256" key="1">
    <source>
        <dbReference type="SAM" id="MobiDB-lite"/>
    </source>
</evidence>
<accession>A0AAE1RQR8</accession>
<dbReference type="Proteomes" id="UP001291623">
    <property type="component" value="Unassembled WGS sequence"/>
</dbReference>
<keyword evidence="3" id="KW-1185">Reference proteome</keyword>
<sequence>MKFTLPDPKRKRRKKKIVWCTFCEAPSCTSDVALVNFLLRSRNVARAVGKGEVKRIYKCIQRTSEYISAYMDGLIEVPALKYHLFGHAAPFEEGSQTRNIKEDGNIITLLCREIKNKEDLSKEGQKGSQLATPSEPISTNENGLLKIGKD</sequence>
<dbReference type="EMBL" id="JAVYJV010000012">
    <property type="protein sequence ID" value="KAK4356864.1"/>
    <property type="molecule type" value="Genomic_DNA"/>
</dbReference>
<name>A0AAE1RQR8_9SOLA</name>
<dbReference type="AlphaFoldDB" id="A0AAE1RQR8"/>